<keyword evidence="2" id="KW-0012">Acyltransferase</keyword>
<gene>
    <name evidence="4" type="ORF">SAMN05444168_3148</name>
</gene>
<dbReference type="Gene3D" id="3.40.630.30">
    <property type="match status" value="1"/>
</dbReference>
<dbReference type="Proteomes" id="UP000184693">
    <property type="component" value="Unassembled WGS sequence"/>
</dbReference>
<dbReference type="PANTHER" id="PTHR43877">
    <property type="entry name" value="AMINOALKYLPHOSPHONATE N-ACETYLTRANSFERASE-RELATED-RELATED"/>
    <property type="match status" value="1"/>
</dbReference>
<dbReference type="InterPro" id="IPR016181">
    <property type="entry name" value="Acyl_CoA_acyltransferase"/>
</dbReference>
<evidence type="ECO:0000256" key="1">
    <source>
        <dbReference type="ARBA" id="ARBA00022679"/>
    </source>
</evidence>
<dbReference type="PANTHER" id="PTHR43877:SF2">
    <property type="entry name" value="AMINOALKYLPHOSPHONATE N-ACETYLTRANSFERASE-RELATED"/>
    <property type="match status" value="1"/>
</dbReference>
<evidence type="ECO:0000313" key="4">
    <source>
        <dbReference type="EMBL" id="SIO17136.1"/>
    </source>
</evidence>
<dbReference type="CDD" id="cd04301">
    <property type="entry name" value="NAT_SF"/>
    <property type="match status" value="1"/>
</dbReference>
<name>A0A1N6HBK6_9BURK</name>
<feature type="domain" description="N-acetyltransferase" evidence="3">
    <location>
        <begin position="30"/>
        <end position="194"/>
    </location>
</feature>
<dbReference type="InterPro" id="IPR050832">
    <property type="entry name" value="Bact_Acetyltransf"/>
</dbReference>
<reference evidence="4 5" key="1">
    <citation type="submission" date="2016-11" db="EMBL/GenBank/DDBJ databases">
        <authorList>
            <person name="Jaros S."/>
            <person name="Januszkiewicz K."/>
            <person name="Wedrychowicz H."/>
        </authorList>
    </citation>
    <scope>NUCLEOTIDE SEQUENCE [LARGE SCALE GENOMIC DNA]</scope>
    <source>
        <strain evidence="4 5">GAS86</strain>
    </source>
</reference>
<dbReference type="GO" id="GO:0016747">
    <property type="term" value="F:acyltransferase activity, transferring groups other than amino-acyl groups"/>
    <property type="evidence" value="ECO:0007669"/>
    <property type="project" value="InterPro"/>
</dbReference>
<dbReference type="EMBL" id="FSRM01000001">
    <property type="protein sequence ID" value="SIO17136.1"/>
    <property type="molecule type" value="Genomic_DNA"/>
</dbReference>
<dbReference type="AlphaFoldDB" id="A0A1N6HBK6"/>
<proteinExistence type="predicted"/>
<dbReference type="PROSITE" id="PS51186">
    <property type="entry name" value="GNAT"/>
    <property type="match status" value="1"/>
</dbReference>
<protein>
    <submittedName>
        <fullName evidence="4">Acetyltransferase (GNAT) family protein</fullName>
    </submittedName>
</protein>
<organism evidence="4 5">
    <name type="scientific">Paraburkholderia phenazinium</name>
    <dbReference type="NCBI Taxonomy" id="60549"/>
    <lineage>
        <taxon>Bacteria</taxon>
        <taxon>Pseudomonadati</taxon>
        <taxon>Pseudomonadota</taxon>
        <taxon>Betaproteobacteria</taxon>
        <taxon>Burkholderiales</taxon>
        <taxon>Burkholderiaceae</taxon>
        <taxon>Paraburkholderia</taxon>
    </lineage>
</organism>
<sequence>MWMVKVSMNQRAALQQPQRIEYVRRGLGRIELRRFDPARDSFDALTTMLHRAFERLGTMGLNCSCVDQSVAVTRSRASRGDCYVAVCDGRIVGTMTLYAPDRESPCELYCRDDIASLRQFGVEPAWQARGIGTLLLAFADHWAATRGYAELALDTPQPAAHLVAFYRGHGFRIVDFMRFDGKRYDSAILSKPAVAARTLATWSQRLELPRRQIARAA</sequence>
<evidence type="ECO:0000256" key="2">
    <source>
        <dbReference type="ARBA" id="ARBA00023315"/>
    </source>
</evidence>
<dbReference type="InterPro" id="IPR000182">
    <property type="entry name" value="GNAT_dom"/>
</dbReference>
<dbReference type="SUPFAM" id="SSF55729">
    <property type="entry name" value="Acyl-CoA N-acyltransferases (Nat)"/>
    <property type="match status" value="1"/>
</dbReference>
<dbReference type="Pfam" id="PF00583">
    <property type="entry name" value="Acetyltransf_1"/>
    <property type="match status" value="1"/>
</dbReference>
<evidence type="ECO:0000259" key="3">
    <source>
        <dbReference type="PROSITE" id="PS51186"/>
    </source>
</evidence>
<accession>A0A1N6HBK6</accession>
<keyword evidence="1 4" id="KW-0808">Transferase</keyword>
<evidence type="ECO:0000313" key="5">
    <source>
        <dbReference type="Proteomes" id="UP000184693"/>
    </source>
</evidence>